<evidence type="ECO:0008006" key="9">
    <source>
        <dbReference type="Google" id="ProtNLM"/>
    </source>
</evidence>
<dbReference type="SUPFAM" id="SSF46689">
    <property type="entry name" value="Homeodomain-like"/>
    <property type="match status" value="1"/>
</dbReference>
<feature type="compositionally biased region" description="Basic and acidic residues" evidence="4">
    <location>
        <begin position="439"/>
        <end position="462"/>
    </location>
</feature>
<keyword evidence="8" id="KW-1185">Reference proteome</keyword>
<keyword evidence="3" id="KW-0539">Nucleus</keyword>
<dbReference type="InterPro" id="IPR001005">
    <property type="entry name" value="SANT/Myb"/>
</dbReference>
<dbReference type="Gene3D" id="1.10.10.60">
    <property type="entry name" value="Homeodomain-like"/>
    <property type="match status" value="1"/>
</dbReference>
<feature type="compositionally biased region" description="Polar residues" evidence="4">
    <location>
        <begin position="115"/>
        <end position="132"/>
    </location>
</feature>
<dbReference type="InterPro" id="IPR051651">
    <property type="entry name" value="DMTF1_DNA-bind_reg"/>
</dbReference>
<feature type="domain" description="Myb-like" evidence="5">
    <location>
        <begin position="568"/>
        <end position="612"/>
    </location>
</feature>
<evidence type="ECO:0000259" key="5">
    <source>
        <dbReference type="PROSITE" id="PS50090"/>
    </source>
</evidence>
<accession>A0A9W8Z8Q1</accession>
<name>A0A9W8Z8Q1_9PLEO</name>
<feature type="region of interest" description="Disordered" evidence="4">
    <location>
        <begin position="694"/>
        <end position="782"/>
    </location>
</feature>
<dbReference type="CDD" id="cd00167">
    <property type="entry name" value="SANT"/>
    <property type="match status" value="1"/>
</dbReference>
<dbReference type="InterPro" id="IPR009057">
    <property type="entry name" value="Homeodomain-like_sf"/>
</dbReference>
<feature type="compositionally biased region" description="Polar residues" evidence="4">
    <location>
        <begin position="157"/>
        <end position="172"/>
    </location>
</feature>
<dbReference type="GO" id="GO:0000976">
    <property type="term" value="F:transcription cis-regulatory region binding"/>
    <property type="evidence" value="ECO:0007669"/>
    <property type="project" value="TreeGrafter"/>
</dbReference>
<feature type="compositionally biased region" description="Low complexity" evidence="4">
    <location>
        <begin position="264"/>
        <end position="275"/>
    </location>
</feature>
<dbReference type="EMBL" id="JAPEVA010000086">
    <property type="protein sequence ID" value="KAJ4400612.1"/>
    <property type="molecule type" value="Genomic_DNA"/>
</dbReference>
<dbReference type="Pfam" id="PF00249">
    <property type="entry name" value="Myb_DNA-binding"/>
    <property type="match status" value="1"/>
</dbReference>
<feature type="compositionally biased region" description="Basic and acidic residues" evidence="4">
    <location>
        <begin position="361"/>
        <end position="378"/>
    </location>
</feature>
<reference evidence="7" key="1">
    <citation type="submission" date="2022-10" db="EMBL/GenBank/DDBJ databases">
        <title>Tapping the CABI collections for fungal endophytes: first genome assemblies for Collariella, Neodidymelliopsis, Ascochyta clinopodiicola, Didymella pomorum, Didymosphaeria variabile, Neocosmospora piperis and Neocucurbitaria cava.</title>
        <authorList>
            <person name="Hill R."/>
        </authorList>
    </citation>
    <scope>NUCLEOTIDE SEQUENCE</scope>
    <source>
        <strain evidence="7">IMI 355091</strain>
    </source>
</reference>
<dbReference type="PANTHER" id="PTHR46380:SF2">
    <property type="entry name" value="CYCLIN-D-BINDING MYB-LIKE TRANSCRIPTION FACTOR 1"/>
    <property type="match status" value="1"/>
</dbReference>
<dbReference type="PANTHER" id="PTHR46380">
    <property type="entry name" value="CYCLIN-D-BINDING MYB-LIKE TRANSCRIPTION FACTOR 1"/>
    <property type="match status" value="1"/>
</dbReference>
<feature type="compositionally biased region" description="Polar residues" evidence="4">
    <location>
        <begin position="1"/>
        <end position="10"/>
    </location>
</feature>
<sequence length="782" mass="87696">MGVSSSQPIPSSRHDPSKPELSTPTATPNGIKRVYTYTPTMDDEAAAEQLRSEARASYSAHHDDDPIPLSLDGATSPEANRKKLKKLKKLRKLEKLARLGKSDKPKKSDRKHLAASQTSPSQLPSNDPTNSKPFVPESPSKSETLPFLAPSAKIEVPNSQIVNGNSTSTPTTRGHAASPDDTKGRPPKRKRKRPVEQEAQDDIIPATSQEDVDESQSSHKRRKKHQSQTSMHSVYADAQEIAATPGTTQETSIQPASREEQNVAAPAPLTPKALLENLKAERSQRLQGSQPSKKRHTSPERKRKRKTAGTTSVDVDEEGEEHIPDVEGELPDAVGAGNAEMPSAASQSPGKQRRKMKKNKHILEADELKWDAPARGFEDGPSTLSAFDTIEVAAPIESIESNRKEKKRKRKSIKSEDVSSSSRVSVGGLAKSPSKRPSKHDPNKNYARARDEDDRTAADRALESGTDLGLPPDLRTGGDYTSDEEELLRRAIRDFQQREALDTTDLVAIIHWNPTRDDPTVENTSDQAETELKKQSAAFWEEVKNAGLRRRIKNVKEHVRATYHTYHRGPWSKEEDEELTRLVELHPNQWKTIAVQMHRLRGDVFNRWKDYVQHGPDRVTKRWSVEEEENFVKVLSTVIQRIEDDRAETGKPPLDDCFSHLNWQQVCSEMGNTRSRLQCQYKLKQMRARVPAPTFDFEIKPRRSQPSDKIDDKLADVDDSGAEDVPHAKEGKKNKRHTDPEKAKKKQKKQVLQSTKSYKSKETVTESDIEGSDPEDQPRRGS</sequence>
<evidence type="ECO:0000313" key="8">
    <source>
        <dbReference type="Proteomes" id="UP001140510"/>
    </source>
</evidence>
<feature type="compositionally biased region" description="Basic residues" evidence="4">
    <location>
        <begin position="351"/>
        <end position="360"/>
    </location>
</feature>
<feature type="compositionally biased region" description="Polar residues" evidence="4">
    <location>
        <begin position="245"/>
        <end position="255"/>
    </location>
</feature>
<gene>
    <name evidence="7" type="ORF">N0V91_008549</name>
</gene>
<evidence type="ECO:0000256" key="1">
    <source>
        <dbReference type="ARBA" id="ARBA00004123"/>
    </source>
</evidence>
<organism evidence="7 8">
    <name type="scientific">Didymella pomorum</name>
    <dbReference type="NCBI Taxonomy" id="749634"/>
    <lineage>
        <taxon>Eukaryota</taxon>
        <taxon>Fungi</taxon>
        <taxon>Dikarya</taxon>
        <taxon>Ascomycota</taxon>
        <taxon>Pezizomycotina</taxon>
        <taxon>Dothideomycetes</taxon>
        <taxon>Pleosporomycetidae</taxon>
        <taxon>Pleosporales</taxon>
        <taxon>Pleosporineae</taxon>
        <taxon>Didymellaceae</taxon>
        <taxon>Didymella</taxon>
    </lineage>
</organism>
<dbReference type="OrthoDB" id="39591at2759"/>
<protein>
    <recommendedName>
        <fullName evidence="9">Myb-like domain-containing protein</fullName>
    </recommendedName>
</protein>
<feature type="compositionally biased region" description="Basic residues" evidence="4">
    <location>
        <begin position="82"/>
        <end position="92"/>
    </location>
</feature>
<dbReference type="InterPro" id="IPR017930">
    <property type="entry name" value="Myb_dom"/>
</dbReference>
<feature type="region of interest" description="Disordered" evidence="4">
    <location>
        <begin position="1"/>
        <end position="480"/>
    </location>
</feature>
<dbReference type="PROSITE" id="PS51294">
    <property type="entry name" value="HTH_MYB"/>
    <property type="match status" value="1"/>
</dbReference>
<feature type="compositionally biased region" description="Acidic residues" evidence="4">
    <location>
        <begin position="765"/>
        <end position="775"/>
    </location>
</feature>
<dbReference type="Proteomes" id="UP001140510">
    <property type="component" value="Unassembled WGS sequence"/>
</dbReference>
<feature type="domain" description="HTH myb-type" evidence="6">
    <location>
        <begin position="568"/>
        <end position="616"/>
    </location>
</feature>
<keyword evidence="2" id="KW-0238">DNA-binding</keyword>
<dbReference type="PROSITE" id="PS50090">
    <property type="entry name" value="MYB_LIKE"/>
    <property type="match status" value="1"/>
</dbReference>
<comment type="caution">
    <text evidence="7">The sequence shown here is derived from an EMBL/GenBank/DDBJ whole genome shotgun (WGS) entry which is preliminary data.</text>
</comment>
<evidence type="ECO:0000256" key="2">
    <source>
        <dbReference type="ARBA" id="ARBA00023125"/>
    </source>
</evidence>
<evidence type="ECO:0000259" key="6">
    <source>
        <dbReference type="PROSITE" id="PS51294"/>
    </source>
</evidence>
<proteinExistence type="predicted"/>
<evidence type="ECO:0000313" key="7">
    <source>
        <dbReference type="EMBL" id="KAJ4400612.1"/>
    </source>
</evidence>
<feature type="compositionally biased region" description="Basic and acidic residues" evidence="4">
    <location>
        <begin position="724"/>
        <end position="742"/>
    </location>
</feature>
<feature type="compositionally biased region" description="Basic and acidic residues" evidence="4">
    <location>
        <begin position="697"/>
        <end position="716"/>
    </location>
</feature>
<evidence type="ECO:0000256" key="3">
    <source>
        <dbReference type="ARBA" id="ARBA00023242"/>
    </source>
</evidence>
<evidence type="ECO:0000256" key="4">
    <source>
        <dbReference type="SAM" id="MobiDB-lite"/>
    </source>
</evidence>
<feature type="compositionally biased region" description="Basic and acidic residues" evidence="4">
    <location>
        <begin position="50"/>
        <end position="65"/>
    </location>
</feature>
<comment type="subcellular location">
    <subcellularLocation>
        <location evidence="1">Nucleus</location>
    </subcellularLocation>
</comment>
<feature type="compositionally biased region" description="Acidic residues" evidence="4">
    <location>
        <begin position="314"/>
        <end position="330"/>
    </location>
</feature>
<feature type="compositionally biased region" description="Basic residues" evidence="4">
    <location>
        <begin position="292"/>
        <end position="307"/>
    </location>
</feature>
<dbReference type="GO" id="GO:0003700">
    <property type="term" value="F:DNA-binding transcription factor activity"/>
    <property type="evidence" value="ECO:0007669"/>
    <property type="project" value="TreeGrafter"/>
</dbReference>
<dbReference type="GO" id="GO:0005634">
    <property type="term" value="C:nucleus"/>
    <property type="evidence" value="ECO:0007669"/>
    <property type="project" value="UniProtKB-SubCell"/>
</dbReference>
<dbReference type="SMART" id="SM00717">
    <property type="entry name" value="SANT"/>
    <property type="match status" value="3"/>
</dbReference>
<dbReference type="AlphaFoldDB" id="A0A9W8Z8Q1"/>
<feature type="compositionally biased region" description="Basic and acidic residues" evidence="4">
    <location>
        <begin position="93"/>
        <end position="106"/>
    </location>
</feature>